<reference evidence="1 2" key="1">
    <citation type="journal article" date="2011" name="BMC Genomics">
        <title>Genomic insights into an obligate epibiotic bacterial predator: Micavibrio aeruginosavorus ARL-13.</title>
        <authorList>
            <person name="Wang Z."/>
            <person name="Kadouri D."/>
            <person name="Wu M."/>
        </authorList>
    </citation>
    <scope>NUCLEOTIDE SEQUENCE [LARGE SCALE GENOMIC DNA]</scope>
    <source>
        <strain evidence="1 2">ARL-13</strain>
    </source>
</reference>
<keyword evidence="2" id="KW-1185">Reference proteome</keyword>
<gene>
    <name evidence="1" type="ordered locus">MICA_1808</name>
</gene>
<dbReference type="KEGG" id="mai:MICA_1808"/>
<sequence>MKTPACAGVTAIAVREKKNPPPGEGDGFFKKLEPFAKEEAGKLHSHPSSLTAKYGQIKGRRPKNKAKIGGFLRFFVRVLLSGLEQGFDF</sequence>
<evidence type="ECO:0000313" key="2">
    <source>
        <dbReference type="Proteomes" id="UP000009286"/>
    </source>
</evidence>
<protein>
    <submittedName>
        <fullName evidence="1">Uncharacterized protein</fullName>
    </submittedName>
</protein>
<dbReference type="RefSeq" id="WP_014103342.1">
    <property type="nucleotide sequence ID" value="NC_016026.1"/>
</dbReference>
<dbReference type="HOGENOM" id="CLU_2451251_0_0_5"/>
<dbReference type="Proteomes" id="UP000009286">
    <property type="component" value="Chromosome"/>
</dbReference>
<organism evidence="1 2">
    <name type="scientific">Micavibrio aeruginosavorus (strain ARL-13)</name>
    <dbReference type="NCBI Taxonomy" id="856793"/>
    <lineage>
        <taxon>Bacteria</taxon>
        <taxon>Pseudomonadati</taxon>
        <taxon>Bdellovibrionota</taxon>
        <taxon>Bdellovibrionia</taxon>
        <taxon>Bdellovibrionales</taxon>
        <taxon>Pseudobdellovibrionaceae</taxon>
        <taxon>Micavibrio</taxon>
    </lineage>
</organism>
<proteinExistence type="predicted"/>
<dbReference type="STRING" id="856793.MICA_1808"/>
<dbReference type="AlphaFoldDB" id="G2KSX4"/>
<name>G2KSX4_MICAA</name>
<dbReference type="EMBL" id="CP002382">
    <property type="protein sequence ID" value="AEP10119.1"/>
    <property type="molecule type" value="Genomic_DNA"/>
</dbReference>
<evidence type="ECO:0000313" key="1">
    <source>
        <dbReference type="EMBL" id="AEP10119.1"/>
    </source>
</evidence>
<accession>G2KSX4</accession>